<feature type="transmembrane region" description="Helical" evidence="5">
    <location>
        <begin position="385"/>
        <end position="404"/>
    </location>
</feature>
<evidence type="ECO:0000256" key="1">
    <source>
        <dbReference type="ARBA" id="ARBA00004651"/>
    </source>
</evidence>
<feature type="transmembrane region" description="Helical" evidence="5">
    <location>
        <begin position="321"/>
        <end position="345"/>
    </location>
</feature>
<feature type="transmembrane region" description="Helical" evidence="5">
    <location>
        <begin position="262"/>
        <end position="285"/>
    </location>
</feature>
<keyword evidence="8" id="KW-1185">Reference proteome</keyword>
<dbReference type="PANTHER" id="PTHR23528">
    <property type="match status" value="1"/>
</dbReference>
<evidence type="ECO:0000256" key="5">
    <source>
        <dbReference type="SAM" id="Phobius"/>
    </source>
</evidence>
<dbReference type="SUPFAM" id="SSF103473">
    <property type="entry name" value="MFS general substrate transporter"/>
    <property type="match status" value="1"/>
</dbReference>
<protein>
    <submittedName>
        <fullName evidence="7">MFS family permease</fullName>
    </submittedName>
</protein>
<feature type="transmembrane region" description="Helical" evidence="5">
    <location>
        <begin position="230"/>
        <end position="250"/>
    </location>
</feature>
<dbReference type="CDD" id="cd06174">
    <property type="entry name" value="MFS"/>
    <property type="match status" value="1"/>
</dbReference>
<keyword evidence="4 5" id="KW-0472">Membrane</keyword>
<dbReference type="InterPro" id="IPR020846">
    <property type="entry name" value="MFS_dom"/>
</dbReference>
<feature type="transmembrane region" description="Helical" evidence="5">
    <location>
        <begin position="173"/>
        <end position="193"/>
    </location>
</feature>
<accession>A0ABX2A2H4</accession>
<evidence type="ECO:0000256" key="2">
    <source>
        <dbReference type="ARBA" id="ARBA00022692"/>
    </source>
</evidence>
<dbReference type="PANTHER" id="PTHR23528:SF1">
    <property type="entry name" value="MAJOR FACILITATOR SUPERFAMILY (MFS) PROFILE DOMAIN-CONTAINING PROTEIN"/>
    <property type="match status" value="1"/>
</dbReference>
<dbReference type="InterPro" id="IPR011701">
    <property type="entry name" value="MFS"/>
</dbReference>
<evidence type="ECO:0000256" key="4">
    <source>
        <dbReference type="ARBA" id="ARBA00023136"/>
    </source>
</evidence>
<comment type="caution">
    <text evidence="7">The sequence shown here is derived from an EMBL/GenBank/DDBJ whole genome shotgun (WGS) entry which is preliminary data.</text>
</comment>
<dbReference type="PROSITE" id="PS50850">
    <property type="entry name" value="MFS"/>
    <property type="match status" value="1"/>
</dbReference>
<feature type="transmembrane region" description="Helical" evidence="5">
    <location>
        <begin position="51"/>
        <end position="73"/>
    </location>
</feature>
<organism evidence="7 8">
    <name type="scientific">Isoptericola halotolerans</name>
    <dbReference type="NCBI Taxonomy" id="300560"/>
    <lineage>
        <taxon>Bacteria</taxon>
        <taxon>Bacillati</taxon>
        <taxon>Actinomycetota</taxon>
        <taxon>Actinomycetes</taxon>
        <taxon>Micrococcales</taxon>
        <taxon>Promicromonosporaceae</taxon>
        <taxon>Isoptericola</taxon>
    </lineage>
</organism>
<feature type="transmembrane region" description="Helical" evidence="5">
    <location>
        <begin position="108"/>
        <end position="134"/>
    </location>
</feature>
<feature type="transmembrane region" description="Helical" evidence="5">
    <location>
        <begin position="297"/>
        <end position="315"/>
    </location>
</feature>
<dbReference type="Proteomes" id="UP000757540">
    <property type="component" value="Unassembled WGS sequence"/>
</dbReference>
<reference evidence="7 8" key="1">
    <citation type="submission" date="2020-05" db="EMBL/GenBank/DDBJ databases">
        <title>Genomic Encyclopedia of Type Strains, Phase III (KMG-III): the genomes of soil and plant-associated and newly described type strains.</title>
        <authorList>
            <person name="Whitman W."/>
        </authorList>
    </citation>
    <scope>NUCLEOTIDE SEQUENCE [LARGE SCALE GENOMIC DNA]</scope>
    <source>
        <strain evidence="7 8">KCTC 19046</strain>
    </source>
</reference>
<dbReference type="InterPro" id="IPR036259">
    <property type="entry name" value="MFS_trans_sf"/>
</dbReference>
<feature type="transmembrane region" description="Helical" evidence="5">
    <location>
        <begin position="357"/>
        <end position="379"/>
    </location>
</feature>
<feature type="transmembrane region" description="Helical" evidence="5">
    <location>
        <begin position="14"/>
        <end position="39"/>
    </location>
</feature>
<keyword evidence="3 5" id="KW-1133">Transmembrane helix</keyword>
<comment type="subcellular location">
    <subcellularLocation>
        <location evidence="1">Cell membrane</location>
        <topology evidence="1">Multi-pass membrane protein</topology>
    </subcellularLocation>
</comment>
<name>A0ABX2A2H4_9MICO</name>
<keyword evidence="2 5" id="KW-0812">Transmembrane</keyword>
<feature type="transmembrane region" description="Helical" evidence="5">
    <location>
        <begin position="85"/>
        <end position="102"/>
    </location>
</feature>
<dbReference type="Pfam" id="PF07690">
    <property type="entry name" value="MFS_1"/>
    <property type="match status" value="1"/>
</dbReference>
<feature type="transmembrane region" description="Helical" evidence="5">
    <location>
        <begin position="146"/>
        <end position="167"/>
    </location>
</feature>
<dbReference type="RefSeq" id="WP_171783253.1">
    <property type="nucleotide sequence ID" value="NZ_BAAAML010000014.1"/>
</dbReference>
<proteinExistence type="predicted"/>
<sequence length="417" mass="42273">MTAPSAPASVRRTLGWIFAGQLSVYVALAAVVAVLLPLQLADLAPDGKERALAVVSFASSALTALTLPVVGALSDRTRSRWGRRAPWAAAGGTLGGIAVALMPSATTVLALGLLWVVGQVTLNMVDAAMAAAVADDVPRHRRGTGSAALALGTGLGSAVGAVLAGRLVGDPTAAAVVAGAVAAGGAWAFLAAARRARPATWTQPPDRLPDAPRWSALRRALARPTLRSALLSRCLLVGGTQMVVAYQLYVLVDRTGLTMPEAARLSGLLVVIHLVAATTGAVVAGRWSDAVGSRRPFLVAGCLLLCVAALLPALSTDTGAVVAYAALAGIATGTFFTVQLADLVDRMPSLRDAGHDLGLLGAATTLPQAFAPLLGYAVFRLTGGYGGLFATVAVLAAAAAVVTLRPRAGTRDVVERP</sequence>
<gene>
    <name evidence="7" type="ORF">HDG69_001569</name>
</gene>
<feature type="domain" description="Major facilitator superfamily (MFS) profile" evidence="6">
    <location>
        <begin position="226"/>
        <end position="417"/>
    </location>
</feature>
<evidence type="ECO:0000256" key="3">
    <source>
        <dbReference type="ARBA" id="ARBA00022989"/>
    </source>
</evidence>
<evidence type="ECO:0000313" key="8">
    <source>
        <dbReference type="Proteomes" id="UP000757540"/>
    </source>
</evidence>
<dbReference type="Gene3D" id="1.20.1250.20">
    <property type="entry name" value="MFS general substrate transporter like domains"/>
    <property type="match status" value="2"/>
</dbReference>
<evidence type="ECO:0000313" key="7">
    <source>
        <dbReference type="EMBL" id="NOV96994.1"/>
    </source>
</evidence>
<evidence type="ECO:0000259" key="6">
    <source>
        <dbReference type="PROSITE" id="PS50850"/>
    </source>
</evidence>
<dbReference type="EMBL" id="JABEZU010000002">
    <property type="protein sequence ID" value="NOV96994.1"/>
    <property type="molecule type" value="Genomic_DNA"/>
</dbReference>